<dbReference type="RefSeq" id="WP_224453291.1">
    <property type="nucleotide sequence ID" value="NZ_BAAAGG010000005.1"/>
</dbReference>
<evidence type="ECO:0000313" key="3">
    <source>
        <dbReference type="EMBL" id="GAA0754158.1"/>
    </source>
</evidence>
<name>A0ABN1K4D4_9FLAO</name>
<dbReference type="SUPFAM" id="SSF101874">
    <property type="entry name" value="YceI-like"/>
    <property type="match status" value="1"/>
</dbReference>
<sequence>MIHFKSISVLLLLFVFSVGQSQAKYNATPSSENFILIEGTSNIHDWEILAKNFTSQIDLSVTEGELKKVNSMDLSIPVKGFDSGKSKMDKNTYEALNEDEYKQVSFTSSIPVQLVETSTGVYKAMVQGELTISGTTKTVEIPVEFYKTNAGFTLKAAQGLDMKNYGIEPPTALFGTITTGDTVNIIFNLTHYKS</sequence>
<protein>
    <recommendedName>
        <fullName evidence="2">Lipid/polyisoprenoid-binding YceI-like domain-containing protein</fullName>
    </recommendedName>
</protein>
<evidence type="ECO:0000259" key="2">
    <source>
        <dbReference type="Pfam" id="PF04264"/>
    </source>
</evidence>
<keyword evidence="1" id="KW-0732">Signal</keyword>
<feature type="signal peptide" evidence="1">
    <location>
        <begin position="1"/>
        <end position="23"/>
    </location>
</feature>
<dbReference type="InterPro" id="IPR007372">
    <property type="entry name" value="Lipid/polyisoprenoid-bd_YceI"/>
</dbReference>
<evidence type="ECO:0000256" key="1">
    <source>
        <dbReference type="SAM" id="SignalP"/>
    </source>
</evidence>
<dbReference type="EMBL" id="BAAAGG010000005">
    <property type="protein sequence ID" value="GAA0754158.1"/>
    <property type="molecule type" value="Genomic_DNA"/>
</dbReference>
<dbReference type="InterPro" id="IPR036761">
    <property type="entry name" value="TTHA0802/YceI-like_sf"/>
</dbReference>
<proteinExistence type="predicted"/>
<gene>
    <name evidence="3" type="ORF">GCM10009433_07420</name>
</gene>
<dbReference type="Gene3D" id="2.40.128.110">
    <property type="entry name" value="Lipid/polyisoprenoid-binding, YceI-like"/>
    <property type="match status" value="1"/>
</dbReference>
<dbReference type="Pfam" id="PF04264">
    <property type="entry name" value="YceI"/>
    <property type="match status" value="1"/>
</dbReference>
<keyword evidence="4" id="KW-1185">Reference proteome</keyword>
<feature type="chain" id="PRO_5045393326" description="Lipid/polyisoprenoid-binding YceI-like domain-containing protein" evidence="1">
    <location>
        <begin position="24"/>
        <end position="194"/>
    </location>
</feature>
<dbReference type="Proteomes" id="UP001500185">
    <property type="component" value="Unassembled WGS sequence"/>
</dbReference>
<accession>A0ABN1K4D4</accession>
<organism evidence="3 4">
    <name type="scientific">Psychroflexus lacisalsi</name>
    <dbReference type="NCBI Taxonomy" id="503928"/>
    <lineage>
        <taxon>Bacteria</taxon>
        <taxon>Pseudomonadati</taxon>
        <taxon>Bacteroidota</taxon>
        <taxon>Flavobacteriia</taxon>
        <taxon>Flavobacteriales</taxon>
        <taxon>Flavobacteriaceae</taxon>
        <taxon>Psychroflexus</taxon>
    </lineage>
</organism>
<reference evidence="3 4" key="1">
    <citation type="journal article" date="2019" name="Int. J. Syst. Evol. Microbiol.">
        <title>The Global Catalogue of Microorganisms (GCM) 10K type strain sequencing project: providing services to taxonomists for standard genome sequencing and annotation.</title>
        <authorList>
            <consortium name="The Broad Institute Genomics Platform"/>
            <consortium name="The Broad Institute Genome Sequencing Center for Infectious Disease"/>
            <person name="Wu L."/>
            <person name="Ma J."/>
        </authorList>
    </citation>
    <scope>NUCLEOTIDE SEQUENCE [LARGE SCALE GENOMIC DNA]</scope>
    <source>
        <strain evidence="3 4">JCM 16231</strain>
    </source>
</reference>
<feature type="domain" description="Lipid/polyisoprenoid-binding YceI-like" evidence="2">
    <location>
        <begin position="57"/>
        <end position="190"/>
    </location>
</feature>
<comment type="caution">
    <text evidence="3">The sequence shown here is derived from an EMBL/GenBank/DDBJ whole genome shotgun (WGS) entry which is preliminary data.</text>
</comment>
<evidence type="ECO:0000313" key="4">
    <source>
        <dbReference type="Proteomes" id="UP001500185"/>
    </source>
</evidence>